<dbReference type="OrthoDB" id="568406at2"/>
<dbReference type="Pfam" id="PF14559">
    <property type="entry name" value="TPR_19"/>
    <property type="match status" value="1"/>
</dbReference>
<dbReference type="SMART" id="SM00028">
    <property type="entry name" value="TPR"/>
    <property type="match status" value="3"/>
</dbReference>
<dbReference type="InterPro" id="IPR003959">
    <property type="entry name" value="ATPase_AAA_core"/>
</dbReference>
<dbReference type="InterPro" id="IPR003960">
    <property type="entry name" value="ATPase_AAA_CS"/>
</dbReference>
<evidence type="ECO:0000256" key="5">
    <source>
        <dbReference type="RuleBase" id="RU003651"/>
    </source>
</evidence>
<dbReference type="SMART" id="SM00382">
    <property type="entry name" value="AAA"/>
    <property type="match status" value="1"/>
</dbReference>
<evidence type="ECO:0000256" key="4">
    <source>
        <dbReference type="PROSITE-ProRule" id="PRU00339"/>
    </source>
</evidence>
<proteinExistence type="inferred from homology"/>
<dbReference type="FunFam" id="3.40.50.300:FF:001025">
    <property type="entry name" value="ATPase family, AAA domain-containing 2B"/>
    <property type="match status" value="1"/>
</dbReference>
<dbReference type="PANTHER" id="PTHR23077:SF171">
    <property type="entry name" value="NUCLEAR VALOSIN-CONTAINING PROTEIN-LIKE"/>
    <property type="match status" value="1"/>
</dbReference>
<keyword evidence="2 5" id="KW-0067">ATP-binding</keyword>
<dbReference type="Gene3D" id="1.25.40.10">
    <property type="entry name" value="Tetratricopeptide repeat domain"/>
    <property type="match status" value="1"/>
</dbReference>
<dbReference type="SUPFAM" id="SSF48452">
    <property type="entry name" value="TPR-like"/>
    <property type="match status" value="1"/>
</dbReference>
<protein>
    <submittedName>
        <fullName evidence="7">AAA family ATPase</fullName>
    </submittedName>
</protein>
<gene>
    <name evidence="7" type="ORF">QH73_0005815</name>
</gene>
<evidence type="ECO:0000256" key="2">
    <source>
        <dbReference type="ARBA" id="ARBA00022840"/>
    </source>
</evidence>
<evidence type="ECO:0000313" key="8">
    <source>
        <dbReference type="Proteomes" id="UP000031532"/>
    </source>
</evidence>
<dbReference type="Gene3D" id="3.40.50.300">
    <property type="entry name" value="P-loop containing nucleotide triphosphate hydrolases"/>
    <property type="match status" value="1"/>
</dbReference>
<comment type="similarity">
    <text evidence="5">Belongs to the AAA ATPase family.</text>
</comment>
<evidence type="ECO:0000259" key="6">
    <source>
        <dbReference type="SMART" id="SM00382"/>
    </source>
</evidence>
<keyword evidence="4" id="KW-0802">TPR repeat</keyword>
<dbReference type="Pfam" id="PF17862">
    <property type="entry name" value="AAA_lid_3"/>
    <property type="match status" value="1"/>
</dbReference>
<dbReference type="Gene3D" id="1.10.8.60">
    <property type="match status" value="1"/>
</dbReference>
<keyword evidence="1 5" id="KW-0547">Nucleotide-binding</keyword>
<dbReference type="InterPro" id="IPR011990">
    <property type="entry name" value="TPR-like_helical_dom_sf"/>
</dbReference>
<dbReference type="GO" id="GO:0005524">
    <property type="term" value="F:ATP binding"/>
    <property type="evidence" value="ECO:0007669"/>
    <property type="project" value="UniProtKB-KW"/>
</dbReference>
<dbReference type="Proteomes" id="UP000031532">
    <property type="component" value="Unassembled WGS sequence"/>
</dbReference>
<name>A0A9X5E547_9CYAN</name>
<dbReference type="AlphaFoldDB" id="A0A9X5E547"/>
<reference evidence="7 8" key="1">
    <citation type="journal article" date="2015" name="Genome Announc.">
        <title>Draft Genome Sequence of the Terrestrial Cyanobacterium Scytonema millei VB511283, Isolated from Eastern India.</title>
        <authorList>
            <person name="Sen D."/>
            <person name="Chandrababunaidu M.M."/>
            <person name="Singh D."/>
            <person name="Sanghi N."/>
            <person name="Ghorai A."/>
            <person name="Mishra G.P."/>
            <person name="Madduluri M."/>
            <person name="Adhikary S.P."/>
            <person name="Tripathy S."/>
        </authorList>
    </citation>
    <scope>NUCLEOTIDE SEQUENCE [LARGE SCALE GENOMIC DNA]</scope>
    <source>
        <strain evidence="7 8">VB511283</strain>
    </source>
</reference>
<dbReference type="PROSITE" id="PS50005">
    <property type="entry name" value="TPR"/>
    <property type="match status" value="1"/>
</dbReference>
<dbReference type="InterPro" id="IPR003593">
    <property type="entry name" value="AAA+_ATPase"/>
</dbReference>
<dbReference type="InterPro" id="IPR027417">
    <property type="entry name" value="P-loop_NTPase"/>
</dbReference>
<dbReference type="Pfam" id="PF00004">
    <property type="entry name" value="AAA"/>
    <property type="match status" value="1"/>
</dbReference>
<organism evidence="7 8">
    <name type="scientific">Scytonema millei VB511283</name>
    <dbReference type="NCBI Taxonomy" id="1245923"/>
    <lineage>
        <taxon>Bacteria</taxon>
        <taxon>Bacillati</taxon>
        <taxon>Cyanobacteriota</taxon>
        <taxon>Cyanophyceae</taxon>
        <taxon>Nostocales</taxon>
        <taxon>Scytonemataceae</taxon>
        <taxon>Scytonema</taxon>
    </lineage>
</organism>
<dbReference type="GO" id="GO:0016887">
    <property type="term" value="F:ATP hydrolysis activity"/>
    <property type="evidence" value="ECO:0007669"/>
    <property type="project" value="InterPro"/>
</dbReference>
<evidence type="ECO:0000256" key="3">
    <source>
        <dbReference type="ARBA" id="ARBA00023054"/>
    </source>
</evidence>
<feature type="repeat" description="TPR" evidence="4">
    <location>
        <begin position="22"/>
        <end position="55"/>
    </location>
</feature>
<dbReference type="InterPro" id="IPR050168">
    <property type="entry name" value="AAA_ATPase_domain"/>
</dbReference>
<dbReference type="PANTHER" id="PTHR23077">
    <property type="entry name" value="AAA-FAMILY ATPASE"/>
    <property type="match status" value="1"/>
</dbReference>
<accession>A0A9X5E547</accession>
<comment type="caution">
    <text evidence="7">The sequence shown here is derived from an EMBL/GenBank/DDBJ whole genome shotgun (WGS) entry which is preliminary data.</text>
</comment>
<evidence type="ECO:0000313" key="7">
    <source>
        <dbReference type="EMBL" id="NHC34182.1"/>
    </source>
</evidence>
<evidence type="ECO:0000256" key="1">
    <source>
        <dbReference type="ARBA" id="ARBA00022741"/>
    </source>
</evidence>
<feature type="domain" description="AAA+ ATPase" evidence="6">
    <location>
        <begin position="215"/>
        <end position="352"/>
    </location>
</feature>
<dbReference type="InterPro" id="IPR019734">
    <property type="entry name" value="TPR_rpt"/>
</dbReference>
<sequence>MTSSEDTLRALRAALLVSPDNLPLRQHLANTLMELGQFEEAEQEYRLALSLMPENHFLQLNLASAFYHQGKNSQAIVLVENLLKSSEPPAFAHLLYARLLLHAGDATNASTHFHIAVALDPEINDPMLAERLGIADVTTHKASVSEYRTPESQSLEYKIPEYELDVSTAVEAPLEQPSITFQDVGGMDAIKEEIRLKIVHPLAHPEIYQAYGQRIGGGVLMYGPPGCGKTYLARATAGEIKARFLSIGINDVLDMWLGSSEKNLHELFEQARRSKPCVLFFDEVDALAAKRTDMRYSSGRQIVNQFLAELDGVESPNDGILILAATNAPWHLDSAFRRPGRFDRIMFVPPPDRHARVNILRILCRHKPIEAIDYDYLSKKTANFSGADLKAVVDLAVDRKLQAAIKQGIPKPLTTKDFLAAVEVIHPSVTEWFATARNYATYANENGIYDEILNYLQVTKDKNRLF</sequence>
<dbReference type="EMBL" id="JTJC03000001">
    <property type="protein sequence ID" value="NHC34182.1"/>
    <property type="molecule type" value="Genomic_DNA"/>
</dbReference>
<keyword evidence="8" id="KW-1185">Reference proteome</keyword>
<dbReference type="RefSeq" id="WP_039715581.1">
    <property type="nucleotide sequence ID" value="NZ_JTJC03000001.1"/>
</dbReference>
<dbReference type="SUPFAM" id="SSF52540">
    <property type="entry name" value="P-loop containing nucleoside triphosphate hydrolases"/>
    <property type="match status" value="1"/>
</dbReference>
<dbReference type="PROSITE" id="PS00674">
    <property type="entry name" value="AAA"/>
    <property type="match status" value="1"/>
</dbReference>
<dbReference type="InterPro" id="IPR041569">
    <property type="entry name" value="AAA_lid_3"/>
</dbReference>
<keyword evidence="3" id="KW-0175">Coiled coil</keyword>